<organism evidence="2 3">
    <name type="scientific">Oryza rufipogon</name>
    <name type="common">Brownbeard rice</name>
    <name type="synonym">Asian wild rice</name>
    <dbReference type="NCBI Taxonomy" id="4529"/>
    <lineage>
        <taxon>Eukaryota</taxon>
        <taxon>Viridiplantae</taxon>
        <taxon>Streptophyta</taxon>
        <taxon>Embryophyta</taxon>
        <taxon>Tracheophyta</taxon>
        <taxon>Spermatophyta</taxon>
        <taxon>Magnoliopsida</taxon>
        <taxon>Liliopsida</taxon>
        <taxon>Poales</taxon>
        <taxon>Poaceae</taxon>
        <taxon>BOP clade</taxon>
        <taxon>Oryzoideae</taxon>
        <taxon>Oryzeae</taxon>
        <taxon>Oryzinae</taxon>
        <taxon>Oryza</taxon>
    </lineage>
</organism>
<feature type="region of interest" description="Disordered" evidence="1">
    <location>
        <begin position="88"/>
        <end position="174"/>
    </location>
</feature>
<name>A0A0E0NBR8_ORYRU</name>
<dbReference type="HOGENOM" id="CLU_1505802_0_0_1"/>
<accession>A0A0E0NBR8</accession>
<reference evidence="2" key="2">
    <citation type="submission" date="2015-06" db="UniProtKB">
        <authorList>
            <consortium name="EnsemblPlants"/>
        </authorList>
    </citation>
    <scope>IDENTIFICATION</scope>
</reference>
<proteinExistence type="predicted"/>
<dbReference type="AlphaFoldDB" id="A0A0E0NBR8"/>
<reference evidence="3" key="1">
    <citation type="submission" date="2013-06" db="EMBL/GenBank/DDBJ databases">
        <authorList>
            <person name="Zhao Q."/>
        </authorList>
    </citation>
    <scope>NUCLEOTIDE SEQUENCE</scope>
    <source>
        <strain evidence="3">cv. W1943</strain>
    </source>
</reference>
<dbReference type="Gramene" id="ORUFI02G08880.1">
    <property type="protein sequence ID" value="ORUFI02G08880.1"/>
    <property type="gene ID" value="ORUFI02G08880"/>
</dbReference>
<evidence type="ECO:0000256" key="1">
    <source>
        <dbReference type="SAM" id="MobiDB-lite"/>
    </source>
</evidence>
<sequence>MAAAPAAAMHSILYITKIKTETNKCRSKISRRAQGGGCGFVESPSACTSTRGERRINQQRAARRRPACLVSRGRCRALGPCSSRTTLQAPAAMPATRTAPRAASVREGGRRRRVLCAVAASPPPLSAPSPPARDSMKSSVSRTTSGSGQDAREPTQGGSELIKGPRSQLQTDNVTYMLF</sequence>
<dbReference type="EnsemblPlants" id="ORUFI02G08880.1">
    <property type="protein sequence ID" value="ORUFI02G08880.1"/>
    <property type="gene ID" value="ORUFI02G08880"/>
</dbReference>
<keyword evidence="3" id="KW-1185">Reference proteome</keyword>
<evidence type="ECO:0000313" key="2">
    <source>
        <dbReference type="EnsemblPlants" id="ORUFI02G08880.1"/>
    </source>
</evidence>
<feature type="compositionally biased region" description="Pro residues" evidence="1">
    <location>
        <begin position="121"/>
        <end position="131"/>
    </location>
</feature>
<evidence type="ECO:0000313" key="3">
    <source>
        <dbReference type="Proteomes" id="UP000008022"/>
    </source>
</evidence>
<feature type="compositionally biased region" description="Polar residues" evidence="1">
    <location>
        <begin position="137"/>
        <end position="148"/>
    </location>
</feature>
<feature type="compositionally biased region" description="Low complexity" evidence="1">
    <location>
        <begin position="89"/>
        <end position="103"/>
    </location>
</feature>
<dbReference type="Proteomes" id="UP000008022">
    <property type="component" value="Unassembled WGS sequence"/>
</dbReference>
<protein>
    <submittedName>
        <fullName evidence="2">Uncharacterized protein</fullName>
    </submittedName>
</protein>